<dbReference type="AlphaFoldDB" id="A0A3Q2VZ49"/>
<evidence type="ECO:0000256" key="1">
    <source>
        <dbReference type="SAM" id="MobiDB-lite"/>
    </source>
</evidence>
<protein>
    <submittedName>
        <fullName evidence="2">Uncharacterized protein</fullName>
    </submittedName>
</protein>
<reference evidence="2" key="2">
    <citation type="submission" date="2025-09" db="UniProtKB">
        <authorList>
            <consortium name="Ensembl"/>
        </authorList>
    </citation>
    <scope>IDENTIFICATION</scope>
</reference>
<evidence type="ECO:0000313" key="3">
    <source>
        <dbReference type="Proteomes" id="UP000264840"/>
    </source>
</evidence>
<proteinExistence type="predicted"/>
<dbReference type="Ensembl" id="ENSHBUT00000033142.1">
    <property type="protein sequence ID" value="ENSHBUP00000013888.1"/>
    <property type="gene ID" value="ENSHBUG00000015723.1"/>
</dbReference>
<organism evidence="2 3">
    <name type="scientific">Haplochromis burtoni</name>
    <name type="common">Burton's mouthbrooder</name>
    <name type="synonym">Chromis burtoni</name>
    <dbReference type="NCBI Taxonomy" id="8153"/>
    <lineage>
        <taxon>Eukaryota</taxon>
        <taxon>Metazoa</taxon>
        <taxon>Chordata</taxon>
        <taxon>Craniata</taxon>
        <taxon>Vertebrata</taxon>
        <taxon>Euteleostomi</taxon>
        <taxon>Actinopterygii</taxon>
        <taxon>Neopterygii</taxon>
        <taxon>Teleostei</taxon>
        <taxon>Neoteleostei</taxon>
        <taxon>Acanthomorphata</taxon>
        <taxon>Ovalentaria</taxon>
        <taxon>Cichlomorphae</taxon>
        <taxon>Cichliformes</taxon>
        <taxon>Cichlidae</taxon>
        <taxon>African cichlids</taxon>
        <taxon>Pseudocrenilabrinae</taxon>
        <taxon>Haplochromini</taxon>
        <taxon>Haplochromis</taxon>
    </lineage>
</organism>
<keyword evidence="3" id="KW-1185">Reference proteome</keyword>
<accession>A0A3Q2VZ49</accession>
<sequence length="208" mass="23327">MLHHYSDILGYLDLQNTTAVDLVLQECELTVGCLSCSQEGPMQNLAYGQTKEFNCENCHTKLSILAESTKFHYIQPRTNKTGSSGVSYKTLRDPAVQKGKPLPEKGTCKHFKQSHRWLRYCPPSDLSLFYITALNDNKMSSKLCLLLQPYGNGKPCVSCGGMMTRGTYTSHWEGGQGCRNKVKMSRNDRQKYGNSNKTVSRKAAAEKK</sequence>
<dbReference type="OMA" id="PMQNLAY"/>
<feature type="region of interest" description="Disordered" evidence="1">
    <location>
        <begin position="189"/>
        <end position="208"/>
    </location>
</feature>
<reference evidence="2" key="1">
    <citation type="submission" date="2025-08" db="UniProtKB">
        <authorList>
            <consortium name="Ensembl"/>
        </authorList>
    </citation>
    <scope>IDENTIFICATION</scope>
</reference>
<dbReference type="GeneTree" id="ENSGT00390000001338"/>
<evidence type="ECO:0000313" key="2">
    <source>
        <dbReference type="Ensembl" id="ENSHBUP00000013888.1"/>
    </source>
</evidence>
<dbReference type="STRING" id="8153.ENSHBUP00000013888"/>
<name>A0A3Q2VZ49_HAPBU</name>
<dbReference type="Proteomes" id="UP000264840">
    <property type="component" value="Unplaced"/>
</dbReference>